<name>A0A8D9CXT8_BRACM</name>
<organism evidence="3 4">
    <name type="scientific">Brassica campestris</name>
    <name type="common">Field mustard</name>
    <dbReference type="NCBI Taxonomy" id="3711"/>
    <lineage>
        <taxon>Eukaryota</taxon>
        <taxon>Viridiplantae</taxon>
        <taxon>Streptophyta</taxon>
        <taxon>Embryophyta</taxon>
        <taxon>Tracheophyta</taxon>
        <taxon>Spermatophyta</taxon>
        <taxon>Magnoliopsida</taxon>
        <taxon>eudicotyledons</taxon>
        <taxon>Gunneridae</taxon>
        <taxon>Pentapetalae</taxon>
        <taxon>rosids</taxon>
        <taxon>malvids</taxon>
        <taxon>Brassicales</taxon>
        <taxon>Brassicaceae</taxon>
        <taxon>Brassiceae</taxon>
        <taxon>Brassica</taxon>
    </lineage>
</organism>
<evidence type="ECO:0000256" key="1">
    <source>
        <dbReference type="SAM" id="MobiDB-lite"/>
    </source>
</evidence>
<proteinExistence type="predicted"/>
<accession>A0A8D9CXT8</accession>
<evidence type="ECO:0000313" key="4">
    <source>
        <dbReference type="Proteomes" id="UP000694005"/>
    </source>
</evidence>
<evidence type="ECO:0000256" key="2">
    <source>
        <dbReference type="SAM" id="SignalP"/>
    </source>
</evidence>
<reference evidence="3 4" key="1">
    <citation type="submission" date="2021-07" db="EMBL/GenBank/DDBJ databases">
        <authorList>
            <consortium name="Genoscope - CEA"/>
            <person name="William W."/>
        </authorList>
    </citation>
    <scope>NUCLEOTIDE SEQUENCE [LARGE SCALE GENOMIC DNA]</scope>
</reference>
<evidence type="ECO:0000313" key="3">
    <source>
        <dbReference type="EMBL" id="CAG7865596.1"/>
    </source>
</evidence>
<dbReference type="AlphaFoldDB" id="A0A8D9CXT8"/>
<feature type="signal peptide" evidence="2">
    <location>
        <begin position="1"/>
        <end position="18"/>
    </location>
</feature>
<dbReference type="EMBL" id="LS974625">
    <property type="protein sequence ID" value="CAG7865596.1"/>
    <property type="molecule type" value="Genomic_DNA"/>
</dbReference>
<protein>
    <submittedName>
        <fullName evidence="3">Uncharacterized protein</fullName>
    </submittedName>
</protein>
<sequence>MILIFNLILLGTFKYVLPRFSNCSEDSEVIYLLTIRNFVLSCRPFIIYITIRVFQGSVLIAGSSVHGSKSNLKTTAKREGSHIESLEAAIYRGTVNEHRHSDSDSIKKVKTENSG</sequence>
<feature type="chain" id="PRO_5034798104" evidence="2">
    <location>
        <begin position="19"/>
        <end position="115"/>
    </location>
</feature>
<keyword evidence="2" id="KW-0732">Signal</keyword>
<dbReference type="Proteomes" id="UP000694005">
    <property type="component" value="Chromosome A09"/>
</dbReference>
<feature type="region of interest" description="Disordered" evidence="1">
    <location>
        <begin position="96"/>
        <end position="115"/>
    </location>
</feature>
<gene>
    <name evidence="3" type="ORF">BRAPAZ1V2_A09P60630.2</name>
</gene>
<dbReference type="Gramene" id="A09p60630.2_BraZ1">
    <property type="protein sequence ID" value="A09p60630.2_BraZ1.CDS.1"/>
    <property type="gene ID" value="A09g60630.2_BraZ1"/>
</dbReference>